<keyword evidence="9 10" id="KW-0472">Membrane</keyword>
<dbReference type="Pfam" id="PF08030">
    <property type="entry name" value="NAD_binding_6"/>
    <property type="match status" value="1"/>
</dbReference>
<protein>
    <recommendedName>
        <fullName evidence="11">FAD-binding FR-type domain-containing protein</fullName>
    </recommendedName>
</protein>
<dbReference type="InterPro" id="IPR013130">
    <property type="entry name" value="Fe3_Rdtase_TM_dom"/>
</dbReference>
<evidence type="ECO:0000256" key="4">
    <source>
        <dbReference type="ARBA" id="ARBA00022692"/>
    </source>
</evidence>
<keyword evidence="5" id="KW-0249">Electron transport</keyword>
<keyword evidence="13" id="KW-1185">Reference proteome</keyword>
<feature type="domain" description="FAD-binding FR-type" evidence="11">
    <location>
        <begin position="244"/>
        <end position="360"/>
    </location>
</feature>
<evidence type="ECO:0000256" key="1">
    <source>
        <dbReference type="ARBA" id="ARBA00004141"/>
    </source>
</evidence>
<accession>A0AAD6GNL3</accession>
<name>A0AAD6GNL3_9EURO</name>
<dbReference type="GO" id="GO:0005886">
    <property type="term" value="C:plasma membrane"/>
    <property type="evidence" value="ECO:0007669"/>
    <property type="project" value="TreeGrafter"/>
</dbReference>
<dbReference type="InterPro" id="IPR013112">
    <property type="entry name" value="FAD-bd_8"/>
</dbReference>
<organism evidence="12 13">
    <name type="scientific">Penicillium hetheringtonii</name>
    <dbReference type="NCBI Taxonomy" id="911720"/>
    <lineage>
        <taxon>Eukaryota</taxon>
        <taxon>Fungi</taxon>
        <taxon>Dikarya</taxon>
        <taxon>Ascomycota</taxon>
        <taxon>Pezizomycotina</taxon>
        <taxon>Eurotiomycetes</taxon>
        <taxon>Eurotiomycetidae</taxon>
        <taxon>Eurotiales</taxon>
        <taxon>Aspergillaceae</taxon>
        <taxon>Penicillium</taxon>
    </lineage>
</organism>
<evidence type="ECO:0000256" key="5">
    <source>
        <dbReference type="ARBA" id="ARBA00022982"/>
    </source>
</evidence>
<dbReference type="SUPFAM" id="SSF52343">
    <property type="entry name" value="Ferredoxin reductase-like, C-terminal NADP-linked domain"/>
    <property type="match status" value="1"/>
</dbReference>
<dbReference type="AlphaFoldDB" id="A0AAD6GNL3"/>
<comment type="caution">
    <text evidence="12">The sequence shown here is derived from an EMBL/GenBank/DDBJ whole genome shotgun (WGS) entry which is preliminary data.</text>
</comment>
<feature type="transmembrane region" description="Helical" evidence="10">
    <location>
        <begin position="186"/>
        <end position="203"/>
    </location>
</feature>
<feature type="transmembrane region" description="Helical" evidence="10">
    <location>
        <begin position="156"/>
        <end position="174"/>
    </location>
</feature>
<dbReference type="GO" id="GO:0006826">
    <property type="term" value="P:iron ion transport"/>
    <property type="evidence" value="ECO:0007669"/>
    <property type="project" value="TreeGrafter"/>
</dbReference>
<evidence type="ECO:0000256" key="9">
    <source>
        <dbReference type="ARBA" id="ARBA00023136"/>
    </source>
</evidence>
<evidence type="ECO:0000313" key="13">
    <source>
        <dbReference type="Proteomes" id="UP001216150"/>
    </source>
</evidence>
<dbReference type="InterPro" id="IPR017927">
    <property type="entry name" value="FAD-bd_FR_type"/>
</dbReference>
<evidence type="ECO:0000259" key="11">
    <source>
        <dbReference type="PROSITE" id="PS51384"/>
    </source>
</evidence>
<keyword evidence="7" id="KW-0560">Oxidoreductase</keyword>
<comment type="similarity">
    <text evidence="2">Belongs to the ferric reductase (FRE) family.</text>
</comment>
<feature type="transmembrane region" description="Helical" evidence="10">
    <location>
        <begin position="60"/>
        <end position="78"/>
    </location>
</feature>
<dbReference type="PANTHER" id="PTHR32361:SF26">
    <property type="entry name" value="FAD-BINDING 8 DOMAIN-CONTAINING PROTEIN-RELATED"/>
    <property type="match status" value="1"/>
</dbReference>
<comment type="subcellular location">
    <subcellularLocation>
        <location evidence="1">Membrane</location>
        <topology evidence="1">Multi-pass membrane protein</topology>
    </subcellularLocation>
</comment>
<evidence type="ECO:0000256" key="10">
    <source>
        <dbReference type="SAM" id="Phobius"/>
    </source>
</evidence>
<feature type="transmembrane region" description="Helical" evidence="10">
    <location>
        <begin position="127"/>
        <end position="144"/>
    </location>
</feature>
<dbReference type="CDD" id="cd06186">
    <property type="entry name" value="NOX_Duox_like_FAD_NADP"/>
    <property type="match status" value="1"/>
</dbReference>
<evidence type="ECO:0000256" key="7">
    <source>
        <dbReference type="ARBA" id="ARBA00023002"/>
    </source>
</evidence>
<sequence length="527" mass="59041">MNGSSLYAIAAGGIFLVCFLVQARTTLTKWAKPMSVLFSQHLALPVLLRRHRIVGPWSRLGFLAHVTYVAINGTVVFFRPHSLSETGRRAGELALVNLMYPLAAAHLGSLADHLGISWRTCCQIHRATGWMSIALLSFHIIVEVQREGFTFPLDHTRNLFTLISTTSIGFLVILSISRIRRWSYEIFLRGHQLMTGIFIYGIWRHLPNHGGPPKLYLYVGLATLVLNTGLETVSFLYRNGLFSGHGTPRALVSFSPEGTFAHSKSRVAILIRVVLPRPIKFEAGQYVSLWMPSMGRWSWTQTHPFIVTSWSRGNLDNIELLVQPRRGMTADLLRLARSASGHPVSFPALFTGPHGTSQSVDQYETVLLIATGFGIAATIPYLKKMIHGHNTCTLQVRRIHLVWQVETLDMVQAAESLLNPLLQDDILDKGYILHISIYVANGLAQDKTPIGRHQRACYYQGTPDFENIVAVEASGDRIERLPGIQDEQGRTLVMVSAAEFTRDNIRKNVRQVLHHGVELMELEYQPS</sequence>
<feature type="transmembrane region" description="Helical" evidence="10">
    <location>
        <begin position="98"/>
        <end position="115"/>
    </location>
</feature>
<dbReference type="InterPro" id="IPR051410">
    <property type="entry name" value="Ferric/Cupric_Reductase"/>
</dbReference>
<keyword evidence="3" id="KW-0813">Transport</keyword>
<dbReference type="PROSITE" id="PS51384">
    <property type="entry name" value="FAD_FR"/>
    <property type="match status" value="1"/>
</dbReference>
<dbReference type="GO" id="GO:0006879">
    <property type="term" value="P:intracellular iron ion homeostasis"/>
    <property type="evidence" value="ECO:0007669"/>
    <property type="project" value="TreeGrafter"/>
</dbReference>
<dbReference type="Pfam" id="PF08022">
    <property type="entry name" value="FAD_binding_8"/>
    <property type="match status" value="1"/>
</dbReference>
<dbReference type="GO" id="GO:0000293">
    <property type="term" value="F:ferric-chelate reductase activity"/>
    <property type="evidence" value="ECO:0007669"/>
    <property type="project" value="UniProtKB-ARBA"/>
</dbReference>
<dbReference type="EMBL" id="JAQJAC010000010">
    <property type="protein sequence ID" value="KAJ5568909.1"/>
    <property type="molecule type" value="Genomic_DNA"/>
</dbReference>
<keyword evidence="4 10" id="KW-0812">Transmembrane</keyword>
<dbReference type="GO" id="GO:0015677">
    <property type="term" value="P:copper ion import"/>
    <property type="evidence" value="ECO:0007669"/>
    <property type="project" value="TreeGrafter"/>
</dbReference>
<evidence type="ECO:0000313" key="12">
    <source>
        <dbReference type="EMBL" id="KAJ5568909.1"/>
    </source>
</evidence>
<proteinExistence type="inferred from homology"/>
<dbReference type="PANTHER" id="PTHR32361">
    <property type="entry name" value="FERRIC/CUPRIC REDUCTASE TRANSMEMBRANE COMPONENT"/>
    <property type="match status" value="1"/>
</dbReference>
<dbReference type="InterPro" id="IPR013121">
    <property type="entry name" value="Fe_red_NAD-bd_6"/>
</dbReference>
<feature type="transmembrane region" description="Helical" evidence="10">
    <location>
        <begin position="215"/>
        <end position="237"/>
    </location>
</feature>
<evidence type="ECO:0000256" key="2">
    <source>
        <dbReference type="ARBA" id="ARBA00006278"/>
    </source>
</evidence>
<dbReference type="Pfam" id="PF01794">
    <property type="entry name" value="Ferric_reduct"/>
    <property type="match status" value="1"/>
</dbReference>
<gene>
    <name evidence="12" type="ORF">N7450_011395</name>
</gene>
<evidence type="ECO:0000256" key="8">
    <source>
        <dbReference type="ARBA" id="ARBA00023065"/>
    </source>
</evidence>
<keyword evidence="6 10" id="KW-1133">Transmembrane helix</keyword>
<keyword evidence="8" id="KW-0406">Ion transport</keyword>
<evidence type="ECO:0000256" key="6">
    <source>
        <dbReference type="ARBA" id="ARBA00022989"/>
    </source>
</evidence>
<reference evidence="12 13" key="1">
    <citation type="journal article" date="2023" name="IMA Fungus">
        <title>Comparative genomic study of the Penicillium genus elucidates a diverse pangenome and 15 lateral gene transfer events.</title>
        <authorList>
            <person name="Petersen C."/>
            <person name="Sorensen T."/>
            <person name="Nielsen M.R."/>
            <person name="Sondergaard T.E."/>
            <person name="Sorensen J.L."/>
            <person name="Fitzpatrick D.A."/>
            <person name="Frisvad J.C."/>
            <person name="Nielsen K.L."/>
        </authorList>
    </citation>
    <scope>NUCLEOTIDE SEQUENCE [LARGE SCALE GENOMIC DNA]</scope>
    <source>
        <strain evidence="12 13">IBT 29057</strain>
    </source>
</reference>
<dbReference type="Proteomes" id="UP001216150">
    <property type="component" value="Unassembled WGS sequence"/>
</dbReference>
<dbReference type="InterPro" id="IPR039261">
    <property type="entry name" value="FNR_nucleotide-bd"/>
</dbReference>
<evidence type="ECO:0000256" key="3">
    <source>
        <dbReference type="ARBA" id="ARBA00022448"/>
    </source>
</evidence>
<dbReference type="FunFam" id="3.40.50.80:FF:000071">
    <property type="entry name" value="Cell surface metalloreductase (FreA), putative"/>
    <property type="match status" value="1"/>
</dbReference>
<dbReference type="Gene3D" id="3.40.50.80">
    <property type="entry name" value="Nucleotide-binding domain of ferredoxin-NADP reductase (FNR) module"/>
    <property type="match status" value="1"/>
</dbReference>